<dbReference type="CTD" id="20320029"/>
<dbReference type="OrthoDB" id="269496at2759"/>
<dbReference type="AlphaFoldDB" id="A0A074ZUE8"/>
<accession>A0A074ZUE8</accession>
<gene>
    <name evidence="2" type="ORF">T265_05847</name>
</gene>
<keyword evidence="3" id="KW-1185">Reference proteome</keyword>
<feature type="region of interest" description="Disordered" evidence="1">
    <location>
        <begin position="99"/>
        <end position="118"/>
    </location>
</feature>
<reference evidence="2 3" key="1">
    <citation type="submission" date="2013-11" db="EMBL/GenBank/DDBJ databases">
        <title>Opisthorchis viverrini - life in the bile duct.</title>
        <authorList>
            <person name="Young N.D."/>
            <person name="Nagarajan N."/>
            <person name="Lin S.J."/>
            <person name="Korhonen P.K."/>
            <person name="Jex A.R."/>
            <person name="Hall R.S."/>
            <person name="Safavi-Hemami H."/>
            <person name="Kaewkong W."/>
            <person name="Bertrand D."/>
            <person name="Gao S."/>
            <person name="Seet Q."/>
            <person name="Wongkham S."/>
            <person name="Teh B.T."/>
            <person name="Wongkham C."/>
            <person name="Intapan P.M."/>
            <person name="Maleewong W."/>
            <person name="Yang X."/>
            <person name="Hu M."/>
            <person name="Wang Z."/>
            <person name="Hofmann A."/>
            <person name="Sternberg P.W."/>
            <person name="Tan P."/>
            <person name="Wang J."/>
            <person name="Gasser R.B."/>
        </authorList>
    </citation>
    <scope>NUCLEOTIDE SEQUENCE [LARGE SCALE GENOMIC DNA]</scope>
</reference>
<sequence length="118" mass="13148">MLDVMVKVITSSEARYTNRRDIRGSTVNPLIRFQSVKVSSANSSNFTNVDHATLKRDCCCNIWIFRARGLKWLEREFTDRKVRGSNPIFASRLPLSRLGQPGSIPALVPPSGGTAARN</sequence>
<organism evidence="2 3">
    <name type="scientific">Opisthorchis viverrini</name>
    <name type="common">Southeast Asian liver fluke</name>
    <dbReference type="NCBI Taxonomy" id="6198"/>
    <lineage>
        <taxon>Eukaryota</taxon>
        <taxon>Metazoa</taxon>
        <taxon>Spiralia</taxon>
        <taxon>Lophotrochozoa</taxon>
        <taxon>Platyhelminthes</taxon>
        <taxon>Trematoda</taxon>
        <taxon>Digenea</taxon>
        <taxon>Opisthorchiida</taxon>
        <taxon>Opisthorchiata</taxon>
        <taxon>Opisthorchiidae</taxon>
        <taxon>Opisthorchis</taxon>
    </lineage>
</organism>
<dbReference type="RefSeq" id="XP_009169232.1">
    <property type="nucleotide sequence ID" value="XM_009170968.1"/>
</dbReference>
<dbReference type="KEGG" id="ovi:T265_05847"/>
<evidence type="ECO:0000313" key="3">
    <source>
        <dbReference type="Proteomes" id="UP000054324"/>
    </source>
</evidence>
<protein>
    <submittedName>
        <fullName evidence="2">Uncharacterized protein</fullName>
    </submittedName>
</protein>
<dbReference type="EMBL" id="KL596733">
    <property type="protein sequence ID" value="KER27015.1"/>
    <property type="molecule type" value="Genomic_DNA"/>
</dbReference>
<dbReference type="Proteomes" id="UP000054324">
    <property type="component" value="Unassembled WGS sequence"/>
</dbReference>
<name>A0A074ZUE8_OPIVI</name>
<evidence type="ECO:0000256" key="1">
    <source>
        <dbReference type="SAM" id="MobiDB-lite"/>
    </source>
</evidence>
<evidence type="ECO:0000313" key="2">
    <source>
        <dbReference type="EMBL" id="KER27015.1"/>
    </source>
</evidence>
<dbReference type="GeneID" id="20320029"/>
<proteinExistence type="predicted"/>